<name>A0A0A9GFK2_ARUDO</name>
<reference evidence="1" key="2">
    <citation type="journal article" date="2015" name="Data Brief">
        <title>Shoot transcriptome of the giant reed, Arundo donax.</title>
        <authorList>
            <person name="Barrero R.A."/>
            <person name="Guerrero F.D."/>
            <person name="Moolhuijzen P."/>
            <person name="Goolsby J.A."/>
            <person name="Tidwell J."/>
            <person name="Bellgard S.E."/>
            <person name="Bellgard M.I."/>
        </authorList>
    </citation>
    <scope>NUCLEOTIDE SEQUENCE</scope>
    <source>
        <tissue evidence="1">Shoot tissue taken approximately 20 cm above the soil surface</tissue>
    </source>
</reference>
<evidence type="ECO:0000313" key="1">
    <source>
        <dbReference type="EMBL" id="JAE23880.1"/>
    </source>
</evidence>
<proteinExistence type="predicted"/>
<dbReference type="AlphaFoldDB" id="A0A0A9GFK2"/>
<protein>
    <submittedName>
        <fullName evidence="1">Uncharacterized protein</fullName>
    </submittedName>
</protein>
<reference evidence="1" key="1">
    <citation type="submission" date="2014-09" db="EMBL/GenBank/DDBJ databases">
        <authorList>
            <person name="Magalhaes I.L.F."/>
            <person name="Oliveira U."/>
            <person name="Santos F.R."/>
            <person name="Vidigal T.H.D.A."/>
            <person name="Brescovit A.D."/>
            <person name="Santos A.J."/>
        </authorList>
    </citation>
    <scope>NUCLEOTIDE SEQUENCE</scope>
    <source>
        <tissue evidence="1">Shoot tissue taken approximately 20 cm above the soil surface</tissue>
    </source>
</reference>
<accession>A0A0A9GFK2</accession>
<organism evidence="1">
    <name type="scientific">Arundo donax</name>
    <name type="common">Giant reed</name>
    <name type="synonym">Donax arundinaceus</name>
    <dbReference type="NCBI Taxonomy" id="35708"/>
    <lineage>
        <taxon>Eukaryota</taxon>
        <taxon>Viridiplantae</taxon>
        <taxon>Streptophyta</taxon>
        <taxon>Embryophyta</taxon>
        <taxon>Tracheophyta</taxon>
        <taxon>Spermatophyta</taxon>
        <taxon>Magnoliopsida</taxon>
        <taxon>Liliopsida</taxon>
        <taxon>Poales</taxon>
        <taxon>Poaceae</taxon>
        <taxon>PACMAD clade</taxon>
        <taxon>Arundinoideae</taxon>
        <taxon>Arundineae</taxon>
        <taxon>Arundo</taxon>
    </lineage>
</organism>
<dbReference type="EMBL" id="GBRH01174016">
    <property type="protein sequence ID" value="JAE23880.1"/>
    <property type="molecule type" value="Transcribed_RNA"/>
</dbReference>
<sequence length="30" mass="3354">MKETKIMAAHSLLLILVFLASKPCHLFGIQ</sequence>